<dbReference type="EMBL" id="HBUE01008608">
    <property type="protein sequence ID" value="CAG6447227.1"/>
    <property type="molecule type" value="Transcribed_RNA"/>
</dbReference>
<proteinExistence type="predicted"/>
<sequence>MICAFHLSATVQPTSTEYRTHKFSSTASLQRSGPVYSPHNINWTARHRISRLESNPQWFQLLICHHSKRPIGNTSQWHRIYSITDTAGSSLINFCFFAYEKC</sequence>
<evidence type="ECO:0000313" key="1">
    <source>
        <dbReference type="EMBL" id="CAG6447227.1"/>
    </source>
</evidence>
<name>A0A8D7ZZ83_CULPI</name>
<protein>
    <submittedName>
        <fullName evidence="1">(northern house mosquito) hypothetical protein</fullName>
    </submittedName>
</protein>
<accession>A0A8D7ZZ83</accession>
<organism evidence="1">
    <name type="scientific">Culex pipiens</name>
    <name type="common">House mosquito</name>
    <dbReference type="NCBI Taxonomy" id="7175"/>
    <lineage>
        <taxon>Eukaryota</taxon>
        <taxon>Metazoa</taxon>
        <taxon>Ecdysozoa</taxon>
        <taxon>Arthropoda</taxon>
        <taxon>Hexapoda</taxon>
        <taxon>Insecta</taxon>
        <taxon>Pterygota</taxon>
        <taxon>Neoptera</taxon>
        <taxon>Endopterygota</taxon>
        <taxon>Diptera</taxon>
        <taxon>Nematocera</taxon>
        <taxon>Culicoidea</taxon>
        <taxon>Culicidae</taxon>
        <taxon>Culicinae</taxon>
        <taxon>Culicini</taxon>
        <taxon>Culex</taxon>
        <taxon>Culex</taxon>
    </lineage>
</organism>
<reference evidence="1" key="1">
    <citation type="submission" date="2021-05" db="EMBL/GenBank/DDBJ databases">
        <authorList>
            <person name="Alioto T."/>
            <person name="Alioto T."/>
            <person name="Gomez Garrido J."/>
        </authorList>
    </citation>
    <scope>NUCLEOTIDE SEQUENCE</scope>
</reference>
<dbReference type="AlphaFoldDB" id="A0A8D7ZZ83"/>